<dbReference type="InterPro" id="IPR000719">
    <property type="entry name" value="Prot_kinase_dom"/>
</dbReference>
<dbReference type="Gene3D" id="1.10.510.10">
    <property type="entry name" value="Transferase(Phosphotransferase) domain 1"/>
    <property type="match status" value="1"/>
</dbReference>
<evidence type="ECO:0000256" key="1">
    <source>
        <dbReference type="SAM" id="MobiDB-lite"/>
    </source>
</evidence>
<proteinExistence type="predicted"/>
<keyword evidence="3" id="KW-0808">Transferase</keyword>
<protein>
    <submittedName>
        <fullName evidence="3">Kinase-like domain-containing protein</fullName>
    </submittedName>
</protein>
<dbReference type="EMBL" id="KQ964259">
    <property type="protein sequence ID" value="KXJ88264.1"/>
    <property type="molecule type" value="Genomic_DNA"/>
</dbReference>
<dbReference type="Proteomes" id="UP000070501">
    <property type="component" value="Unassembled WGS sequence"/>
</dbReference>
<dbReference type="InParanoid" id="A0A136ITB2"/>
<dbReference type="PROSITE" id="PS50011">
    <property type="entry name" value="PROTEIN_KINASE_DOM"/>
    <property type="match status" value="1"/>
</dbReference>
<feature type="domain" description="Protein kinase" evidence="2">
    <location>
        <begin position="233"/>
        <end position="682"/>
    </location>
</feature>
<dbReference type="SMART" id="SM00220">
    <property type="entry name" value="S_TKc"/>
    <property type="match status" value="1"/>
</dbReference>
<evidence type="ECO:0000313" key="3">
    <source>
        <dbReference type="EMBL" id="KXJ88264.1"/>
    </source>
</evidence>
<dbReference type="Pfam" id="PF00069">
    <property type="entry name" value="Pkinase"/>
    <property type="match status" value="1"/>
</dbReference>
<dbReference type="OrthoDB" id="4062651at2759"/>
<organism evidence="3 4">
    <name type="scientific">Microdochium bolleyi</name>
    <dbReference type="NCBI Taxonomy" id="196109"/>
    <lineage>
        <taxon>Eukaryota</taxon>
        <taxon>Fungi</taxon>
        <taxon>Dikarya</taxon>
        <taxon>Ascomycota</taxon>
        <taxon>Pezizomycotina</taxon>
        <taxon>Sordariomycetes</taxon>
        <taxon>Xylariomycetidae</taxon>
        <taxon>Xylariales</taxon>
        <taxon>Microdochiaceae</taxon>
        <taxon>Microdochium</taxon>
    </lineage>
</organism>
<dbReference type="STRING" id="196109.A0A136ITB2"/>
<sequence length="786" mass="89922">MDANEDADRPQSLANVTERKLETTEEEHPPSNFLLEGSPGNTDRFGDHQPLPQILELDTEGVTGGTTIDGLESRRNIQRQDGPQLPYYAELGKDDWRVTETISSSLTPSTIFVEEQNELERLANEHDKVNGNIASSSHLHNVANSVDQPDENTAVVEHPAVPAVPMERALRRAFVKSAMTPEHEYLPRRERDKILTPERIRHELDHPSEELLHQICDQKQTPGKTGGSRRVFFAILLLIGRSMDINQVVAEELSDHDLPFDLDTTSDFVSVLKRNNGGKPLQFCKEWTMISHENFFHYQWKLRAPFFSLRKFPMQHGDRREKHHLLLRPCDVLPITECELSLSSDGDEYFALKVVKGEGERKTLRKIKYTRWPHLIMMLGSFQQNGLHFLILPWAVGGNLQDLWKRIPSHPGTARDAETGLWFATQILGLAEGLKLIHKYKIAGQQDTSMNQSEVNRKYGIHGDIKPANILWFPKELIDPGASLHGDLTISDFGFSSFNGSEAVGNQQPRGMTPAYRPPELDDNQGVTPKSDIWAFGCVLIEFVTWYLLGLEGVEKFDLGREQQSYRGILDRAYFELSGKLHDFNPTRAKKKKEVLEHLAYLSDLPHCPDFLLDLIYYIREHLFRMKPTNRLDMELFVPKLEKWQTKCCHQESYLTTREKLPLTPEQRTETTESDRSTYPYLSYYWSTIDTQLQQQRKALTSQAHIAEDRAIFGPSVQNSTERTSLISIPQTQGTETCQRLVPDSARGNGRNNTARQYCLWFFCVRRVLGPLFVAKAQLTTQHNAE</sequence>
<gene>
    <name evidence="3" type="ORF">Micbo1qcDRAFT_178409</name>
</gene>
<dbReference type="AlphaFoldDB" id="A0A136ITB2"/>
<accession>A0A136ITB2</accession>
<feature type="compositionally biased region" description="Basic and acidic residues" evidence="1">
    <location>
        <begin position="17"/>
        <end position="29"/>
    </location>
</feature>
<name>A0A136ITB2_9PEZI</name>
<keyword evidence="3" id="KW-0418">Kinase</keyword>
<dbReference type="GO" id="GO:0005524">
    <property type="term" value="F:ATP binding"/>
    <property type="evidence" value="ECO:0007669"/>
    <property type="project" value="InterPro"/>
</dbReference>
<dbReference type="PANTHER" id="PTHR24359">
    <property type="entry name" value="SERINE/THREONINE-PROTEIN KINASE SBK1"/>
    <property type="match status" value="1"/>
</dbReference>
<feature type="region of interest" description="Disordered" evidence="1">
    <location>
        <begin position="1"/>
        <end position="47"/>
    </location>
</feature>
<evidence type="ECO:0000259" key="2">
    <source>
        <dbReference type="PROSITE" id="PS50011"/>
    </source>
</evidence>
<dbReference type="PANTHER" id="PTHR24359:SF37">
    <property type="entry name" value="PROTEIN KINASE DOMAIN-CONTAINING PROTEIN"/>
    <property type="match status" value="1"/>
</dbReference>
<dbReference type="CDD" id="cd00180">
    <property type="entry name" value="PKc"/>
    <property type="match status" value="1"/>
</dbReference>
<evidence type="ECO:0000313" key="4">
    <source>
        <dbReference type="Proteomes" id="UP000070501"/>
    </source>
</evidence>
<dbReference type="GO" id="GO:0004674">
    <property type="term" value="F:protein serine/threonine kinase activity"/>
    <property type="evidence" value="ECO:0007669"/>
    <property type="project" value="TreeGrafter"/>
</dbReference>
<dbReference type="InterPro" id="IPR011009">
    <property type="entry name" value="Kinase-like_dom_sf"/>
</dbReference>
<keyword evidence="4" id="KW-1185">Reference proteome</keyword>
<reference evidence="4" key="1">
    <citation type="submission" date="2016-02" db="EMBL/GenBank/DDBJ databases">
        <title>Draft genome sequence of Microdochium bolleyi, a fungal endophyte of beachgrass.</title>
        <authorList>
            <consortium name="DOE Joint Genome Institute"/>
            <person name="David A.S."/>
            <person name="May G."/>
            <person name="Haridas S."/>
            <person name="Lim J."/>
            <person name="Wang M."/>
            <person name="Labutti K."/>
            <person name="Lipzen A."/>
            <person name="Barry K."/>
            <person name="Grigoriev I.V."/>
        </authorList>
    </citation>
    <scope>NUCLEOTIDE SEQUENCE [LARGE SCALE GENOMIC DNA]</scope>
    <source>
        <strain evidence="4">J235TASD1</strain>
    </source>
</reference>
<dbReference type="SUPFAM" id="SSF56112">
    <property type="entry name" value="Protein kinase-like (PK-like)"/>
    <property type="match status" value="1"/>
</dbReference>